<dbReference type="AlphaFoldDB" id="A0A2X1A1M6"/>
<accession>A0A2X1A1M6</accession>
<sequence>MIKRSILLFLVTFLLLTGCNERNQDNISFPVFNWNGHNYIVTNEPIPNDKIEEKVGEIKEQTTDLPTKHEEGYRLNTGTNIYKIRAVEITNDIDSNMAIEIEGEYRVARIIVDIK</sequence>
<evidence type="ECO:0000313" key="2">
    <source>
        <dbReference type="Proteomes" id="UP000251431"/>
    </source>
</evidence>
<dbReference type="RefSeq" id="WP_048394556.1">
    <property type="nucleotide sequence ID" value="NZ_CP134502.1"/>
</dbReference>
<proteinExistence type="predicted"/>
<dbReference type="PROSITE" id="PS51257">
    <property type="entry name" value="PROKAR_LIPOPROTEIN"/>
    <property type="match status" value="1"/>
</dbReference>
<protein>
    <recommendedName>
        <fullName evidence="3">Lipoprotein</fullName>
    </recommendedName>
</protein>
<dbReference type="EMBL" id="UAQE01000004">
    <property type="protein sequence ID" value="SPU39073.1"/>
    <property type="molecule type" value="Genomic_DNA"/>
</dbReference>
<dbReference type="Proteomes" id="UP000251431">
    <property type="component" value="Unassembled WGS sequence"/>
</dbReference>
<organism evidence="1 2">
    <name type="scientific">Lysinibacillus capsici</name>
    <dbReference type="NCBI Taxonomy" id="2115968"/>
    <lineage>
        <taxon>Bacteria</taxon>
        <taxon>Bacillati</taxon>
        <taxon>Bacillota</taxon>
        <taxon>Bacilli</taxon>
        <taxon>Bacillales</taxon>
        <taxon>Bacillaceae</taxon>
        <taxon>Lysinibacillus</taxon>
    </lineage>
</organism>
<gene>
    <name evidence="1" type="ORF">NCTC7582_05051</name>
</gene>
<name>A0A2X1A1M6_9BACI</name>
<reference evidence="1 2" key="1">
    <citation type="submission" date="2018-06" db="EMBL/GenBank/DDBJ databases">
        <authorList>
            <consortium name="Pathogen Informatics"/>
            <person name="Doyle S."/>
        </authorList>
    </citation>
    <scope>NUCLEOTIDE SEQUENCE [LARGE SCALE GENOMIC DNA]</scope>
    <source>
        <strain evidence="1 2">NCTC7582</strain>
    </source>
</reference>
<evidence type="ECO:0000313" key="1">
    <source>
        <dbReference type="EMBL" id="SPU39073.1"/>
    </source>
</evidence>
<evidence type="ECO:0008006" key="3">
    <source>
        <dbReference type="Google" id="ProtNLM"/>
    </source>
</evidence>